<dbReference type="Pfam" id="PF04816">
    <property type="entry name" value="TrmK"/>
    <property type="match status" value="1"/>
</dbReference>
<dbReference type="EMBL" id="CP014699">
    <property type="protein sequence ID" value="AND79588.1"/>
    <property type="molecule type" value="Genomic_DNA"/>
</dbReference>
<reference evidence="2" key="2">
    <citation type="submission" date="2016-03" db="EMBL/GenBank/DDBJ databases">
        <title>Streptococcus antelopensis sp. nov., isolated from the feces of the Tibetan antelope (Pantholops hodgsonii) in Hoh Xil National Nature Reserve, Qinghai, China.</title>
        <authorList>
            <person name="Bai X."/>
        </authorList>
    </citation>
    <scope>NUCLEOTIDE SEQUENCE [LARGE SCALE GENOMIC DNA]</scope>
    <source>
        <strain evidence="2">TA 26</strain>
    </source>
</reference>
<dbReference type="PIRSF" id="PIRSF018637">
    <property type="entry name" value="TrmK"/>
    <property type="match status" value="1"/>
</dbReference>
<dbReference type="SUPFAM" id="SSF53335">
    <property type="entry name" value="S-adenosyl-L-methionine-dependent methyltransferases"/>
    <property type="match status" value="1"/>
</dbReference>
<sequence length="227" mass="25141">MELRLSPRLKAVSECVPQGSRLLDIGSDHAYLPIFLLQNHQLDFAVASEVAAGPYEAALKNMTEYGLADKAAVRLADGLAALDASDQISVVSICGMGGRLITSILEAGKQKLAPVSRLILQPNNCEDTVRSWLAANSFLLKDEKLIKDSQKFYEILVAEPGKMELSSQDLRFGPILRREQPAVFKEKWLTELRKLETVLSELPEEHTERAVVSQKIKAIKEVVNESK</sequence>
<dbReference type="GO" id="GO:0032259">
    <property type="term" value="P:methylation"/>
    <property type="evidence" value="ECO:0007669"/>
    <property type="project" value="UniProtKB-KW"/>
</dbReference>
<organism evidence="1 2">
    <name type="scientific">Streptococcus pantholopis</name>
    <dbReference type="NCBI Taxonomy" id="1811193"/>
    <lineage>
        <taxon>Bacteria</taxon>
        <taxon>Bacillati</taxon>
        <taxon>Bacillota</taxon>
        <taxon>Bacilli</taxon>
        <taxon>Lactobacillales</taxon>
        <taxon>Streptococcaceae</taxon>
        <taxon>Streptococcus</taxon>
    </lineage>
</organism>
<dbReference type="PANTHER" id="PTHR38451">
    <property type="entry name" value="TRNA (ADENINE(22)-N(1))-METHYLTRANSFERASE"/>
    <property type="match status" value="1"/>
</dbReference>
<keyword evidence="2" id="KW-1185">Reference proteome</keyword>
<dbReference type="PANTHER" id="PTHR38451:SF1">
    <property type="entry name" value="TRNA (ADENINE(22)-N(1))-METHYLTRANSFERASE"/>
    <property type="match status" value="1"/>
</dbReference>
<evidence type="ECO:0000313" key="2">
    <source>
        <dbReference type="Proteomes" id="UP000077317"/>
    </source>
</evidence>
<dbReference type="Gene3D" id="3.40.50.150">
    <property type="entry name" value="Vaccinia Virus protein VP39"/>
    <property type="match status" value="1"/>
</dbReference>
<dbReference type="Gene3D" id="1.10.287.1890">
    <property type="match status" value="1"/>
</dbReference>
<dbReference type="InterPro" id="IPR006901">
    <property type="entry name" value="TrmK"/>
</dbReference>
<evidence type="ECO:0000313" key="1">
    <source>
        <dbReference type="EMBL" id="AND79588.1"/>
    </source>
</evidence>
<keyword evidence="1" id="KW-0489">Methyltransferase</keyword>
<keyword evidence="1" id="KW-0808">Transferase</keyword>
<dbReference type="STRING" id="1811193.A0O21_05890"/>
<dbReference type="OrthoDB" id="5881184at2"/>
<dbReference type="GO" id="GO:0160105">
    <property type="term" value="F:tRNA (adenine(22)-N1)-methyltransferase activity"/>
    <property type="evidence" value="ECO:0007669"/>
    <property type="project" value="InterPro"/>
</dbReference>
<dbReference type="Proteomes" id="UP000077317">
    <property type="component" value="Chromosome"/>
</dbReference>
<name>A0A172Q815_9STRE</name>
<reference evidence="1 2" key="1">
    <citation type="journal article" date="2016" name="Int. J. Syst. Evol. Microbiol.">
        <title>Streptococcuspantholopis sp. nov., isolated from faeces of the Tibetan antelope (Pantholops hodgsonii).</title>
        <authorList>
            <person name="Bai X."/>
            <person name="Xiong Y."/>
            <person name="Lu S."/>
            <person name="Jin D."/>
            <person name="Lai X."/>
            <person name="Yang J."/>
            <person name="Niu L."/>
            <person name="Hu S."/>
            <person name="Meng X."/>
            <person name="Pu J."/>
            <person name="Ye C."/>
            <person name="Xu J."/>
        </authorList>
    </citation>
    <scope>NUCLEOTIDE SEQUENCE [LARGE SCALE GENOMIC DNA]</scope>
    <source>
        <strain evidence="1 2">TA 26</strain>
    </source>
</reference>
<dbReference type="AlphaFoldDB" id="A0A172Q815"/>
<dbReference type="RefSeq" id="WP_067062752.1">
    <property type="nucleotide sequence ID" value="NZ_CP014699.1"/>
</dbReference>
<dbReference type="InterPro" id="IPR029063">
    <property type="entry name" value="SAM-dependent_MTases_sf"/>
</dbReference>
<protein>
    <submittedName>
        <fullName evidence="1">SAM-dependent methyltransferase</fullName>
    </submittedName>
</protein>
<dbReference type="KEGG" id="spat:A0O21_05890"/>
<proteinExistence type="predicted"/>
<accession>A0A172Q815</accession>
<gene>
    <name evidence="1" type="ORF">A0O21_05890</name>
</gene>